<dbReference type="PANTHER" id="PTHR43130:SF3">
    <property type="entry name" value="HTH-TYPE TRANSCRIPTIONAL REGULATOR RV1931C"/>
    <property type="match status" value="1"/>
</dbReference>
<dbReference type="PANTHER" id="PTHR43130">
    <property type="entry name" value="ARAC-FAMILY TRANSCRIPTIONAL REGULATOR"/>
    <property type="match status" value="1"/>
</dbReference>
<keyword evidence="1" id="KW-0805">Transcription regulation</keyword>
<reference evidence="4 5" key="1">
    <citation type="submission" date="2024-08" db="EMBL/GenBank/DDBJ databases">
        <authorList>
            <person name="Ishaq N."/>
        </authorList>
    </citation>
    <scope>NUCLEOTIDE SEQUENCE [LARGE SCALE GENOMIC DNA]</scope>
    <source>
        <strain evidence="4 5">DSM 18651</strain>
    </source>
</reference>
<name>A0ABV4P3N5_9GAMM</name>
<evidence type="ECO:0000313" key="4">
    <source>
        <dbReference type="EMBL" id="MFA0812939.1"/>
    </source>
</evidence>
<evidence type="ECO:0000313" key="5">
    <source>
        <dbReference type="Proteomes" id="UP001569428"/>
    </source>
</evidence>
<dbReference type="SUPFAM" id="SSF46689">
    <property type="entry name" value="Homeodomain-like"/>
    <property type="match status" value="2"/>
</dbReference>
<comment type="caution">
    <text evidence="4">The sequence shown here is derived from an EMBL/GenBank/DDBJ whole genome shotgun (WGS) entry which is preliminary data.</text>
</comment>
<dbReference type="Proteomes" id="UP001569428">
    <property type="component" value="Unassembled WGS sequence"/>
</dbReference>
<keyword evidence="2" id="KW-0804">Transcription</keyword>
<dbReference type="PROSITE" id="PS01124">
    <property type="entry name" value="HTH_ARAC_FAMILY_2"/>
    <property type="match status" value="1"/>
</dbReference>
<dbReference type="Gene3D" id="3.40.50.880">
    <property type="match status" value="1"/>
</dbReference>
<keyword evidence="5" id="KW-1185">Reference proteome</keyword>
<dbReference type="InterPro" id="IPR009057">
    <property type="entry name" value="Homeodomain-like_sf"/>
</dbReference>
<dbReference type="SUPFAM" id="SSF52317">
    <property type="entry name" value="Class I glutamine amidotransferase-like"/>
    <property type="match status" value="1"/>
</dbReference>
<accession>A0ABV4P3N5</accession>
<dbReference type="SMART" id="SM00342">
    <property type="entry name" value="HTH_ARAC"/>
    <property type="match status" value="1"/>
</dbReference>
<dbReference type="InterPro" id="IPR029062">
    <property type="entry name" value="Class_I_gatase-like"/>
</dbReference>
<dbReference type="RefSeq" id="WP_371840673.1">
    <property type="nucleotide sequence ID" value="NZ_JBGMEK010000062.1"/>
</dbReference>
<gene>
    <name evidence="4" type="ORF">ACCI49_18685</name>
</gene>
<organism evidence="4 5">
    <name type="scientific">Microbulbifer epialgicus</name>
    <dbReference type="NCBI Taxonomy" id="393907"/>
    <lineage>
        <taxon>Bacteria</taxon>
        <taxon>Pseudomonadati</taxon>
        <taxon>Pseudomonadota</taxon>
        <taxon>Gammaproteobacteria</taxon>
        <taxon>Cellvibrionales</taxon>
        <taxon>Microbulbiferaceae</taxon>
        <taxon>Microbulbifer</taxon>
    </lineage>
</organism>
<dbReference type="EMBL" id="JBGMEK010000062">
    <property type="protein sequence ID" value="MFA0812939.1"/>
    <property type="molecule type" value="Genomic_DNA"/>
</dbReference>
<dbReference type="InterPro" id="IPR002818">
    <property type="entry name" value="DJ-1/PfpI"/>
</dbReference>
<evidence type="ECO:0000259" key="3">
    <source>
        <dbReference type="PROSITE" id="PS01124"/>
    </source>
</evidence>
<feature type="domain" description="HTH araC/xylS-type" evidence="3">
    <location>
        <begin position="226"/>
        <end position="324"/>
    </location>
</feature>
<evidence type="ECO:0000256" key="1">
    <source>
        <dbReference type="ARBA" id="ARBA00023015"/>
    </source>
</evidence>
<dbReference type="Gene3D" id="1.10.10.60">
    <property type="entry name" value="Homeodomain-like"/>
    <property type="match status" value="2"/>
</dbReference>
<dbReference type="InterPro" id="IPR018060">
    <property type="entry name" value="HTH_AraC"/>
</dbReference>
<dbReference type="InterPro" id="IPR052158">
    <property type="entry name" value="INH-QAR"/>
</dbReference>
<dbReference type="Pfam" id="PF12833">
    <property type="entry name" value="HTH_18"/>
    <property type="match status" value="1"/>
</dbReference>
<dbReference type="Pfam" id="PF01965">
    <property type="entry name" value="DJ-1_PfpI"/>
    <property type="match status" value="1"/>
</dbReference>
<protein>
    <submittedName>
        <fullName evidence="4">GlxA family transcriptional regulator</fullName>
    </submittedName>
</protein>
<evidence type="ECO:0000256" key="2">
    <source>
        <dbReference type="ARBA" id="ARBA00023163"/>
    </source>
</evidence>
<sequence>MIKIYILIYEDVVLSAAAAPVDILTGTNDILVTAGKSPVFKVELVSEKSRNVLLNAPAQFDCQRTFADLPPKSSGHETALILVPAMSGEWETILDKNRAAVDWIRQHYLVGTEIASMCTGSYFLAEAGILTGKTCTSHWQAVDDMRLRYPDIDIQGDFVVTDHGGTYTGGGAFSSLNLLLYLVEKFCGHEIGIEISKKFSIHRDHISQAHFSVFRGLNQHKDSVVLKAQSYIESNYHDDISVEQVAAKVNMSKRNLIRRFKQATQCTPLEYVQKVKIEAAKKRLEQTQDSIQSLMYDVGYNDIKTFRDIFKRVTGVTPQMYRNKYSRSLKLR</sequence>
<proteinExistence type="predicted"/>